<dbReference type="GO" id="GO:0005524">
    <property type="term" value="F:ATP binding"/>
    <property type="evidence" value="ECO:0007669"/>
    <property type="project" value="UniProtKB-UniRule"/>
</dbReference>
<keyword evidence="3 5" id="KW-0547">Nucleotide-binding</keyword>
<comment type="caution">
    <text evidence="7">The sequence shown here is derived from an EMBL/GenBank/DDBJ whole genome shotgun (WGS) entry which is preliminary data.</text>
</comment>
<keyword evidence="1 5" id="KW-0596">Phosphopantetheine</keyword>
<dbReference type="InterPro" id="IPR009081">
    <property type="entry name" value="PP-bd_ACP"/>
</dbReference>
<feature type="binding site" evidence="5">
    <location>
        <position position="914"/>
    </location>
    <ligand>
        <name>NADP(+)</name>
        <dbReference type="ChEBI" id="CHEBI:58349"/>
    </ligand>
</feature>
<dbReference type="HAMAP" id="MF_02247">
    <property type="entry name" value="Carbox_acid_reduct"/>
    <property type="match status" value="1"/>
</dbReference>
<dbReference type="SMART" id="SM00823">
    <property type="entry name" value="PKS_PP"/>
    <property type="match status" value="1"/>
</dbReference>
<dbReference type="InterPro" id="IPR020806">
    <property type="entry name" value="PKS_PP-bd"/>
</dbReference>
<sequence length="1168" mass="127674">MAVGSRDERLQRRIAQLFADDEQIKAARPIEAVAAAMREPEKRMTEVVATAMAGYADRPAVGQRAFEVVTDEVTGASSVRLLPRFETITYGELWRRVGAVATAWQNDPEKPLHAGDFIALLGFTSTDYLTLDLAIMHMGAVTVPLQASAAVSQLTSILTETEPRLLASTPDHLEAAVDCLLAGTSPERLVVFDYHSEDDAQRAAVESARQRLADAGSSVTVEPLADVLARGSALPQAPLFVPDPDDDPIALLIYTSGSTGTPKGAIYTERLARAGWQGLATGVGINLNYMPMSHIAGRLSLIGVLARGGTAYFAAKSDMSTLFEDIALVRPTEAFFVPRVCDMIFQRYRSEMDRRSGVGVDLEALEQEVKTELRQDYLGGRLLGVIAGSAPLSAEMRSFMESVLDVQLHDGYGSTEAGAGILMDNRIQRPLVTEYKLVDVPELGYFRTDQPYPRGEFLVKAKTQIPGYYKRPDITAEIFDEDGFYRTGDIVAELGPDELVYVDRRNNVLKLSQGEFVTVANLEAVFASSPLIRQIYIYGSSERSYLVAVIVPTEAALRDTDPDALKTALAESIQQLAKGADLQSYEIPREFLIETEPFTMENGLLSGIAKLLRPKLKERYGERLEQIYTDHAARQSDEMLELRREAATRPVLDTVSHAARALLGIASTELRPDAHFTDLGGDSLSALSFSNLLNETFGVEVPVGVIISSANNLREIAKYIEAEQDSGAKRPTVTSVHGASPEIRAADLTLDKFIDARTLAAANTIPAAPLPAQTVLLTGANGYLGRFLCLEWLERLDRTGGKLICIVRGSDAAAARKRLDAAFDSGDPTLVAHYRELAARNLEVLAGDIGDPDLGLDEATWQRLAETVDLIVHPAALVNHVLPYGQLFGPNVVGTAEIIRLAITARRKPVTYLSTVGVADQVDPSVFEEDSDIREMSAVRTVREGYANGYGNSKWAGEVLLREAHDLCGLPVAVFRSDMILADRRYAGQLNVPDVFTRLILSIAATGIAPYSFYTTDAAGNRQRAHYDGLPADFTAEAITTLGIQATEGFQTYDAWNPHDDGISLDEFVDWMIDSGRPIQRITDYAEWFARFETAIRALPEKQRQASVLPLLDAYRHQRAPIRGSLLPAKKFQAAVQAAGIGPEKDIPHLTEALIDKYVTDLQLLHLL</sequence>
<dbReference type="GO" id="GO:0050661">
    <property type="term" value="F:NADP binding"/>
    <property type="evidence" value="ECO:0007669"/>
    <property type="project" value="UniProtKB-UniRule"/>
</dbReference>
<dbReference type="NCBIfam" id="TIGR01746">
    <property type="entry name" value="Thioester-redct"/>
    <property type="match status" value="1"/>
</dbReference>
<keyword evidence="4 5" id="KW-0067">ATP-binding</keyword>
<feature type="binding site" evidence="5">
    <location>
        <position position="489"/>
    </location>
    <ligand>
        <name>AMP</name>
        <dbReference type="ChEBI" id="CHEBI:456215"/>
    </ligand>
</feature>
<dbReference type="AlphaFoldDB" id="A0A5N0EJT8"/>
<dbReference type="InterPro" id="IPR046407">
    <property type="entry name" value="CAR"/>
</dbReference>
<feature type="binding site" evidence="5">
    <location>
        <position position="610"/>
    </location>
    <ligand>
        <name>AMP</name>
        <dbReference type="ChEBI" id="CHEBI:456215"/>
    </ligand>
</feature>
<dbReference type="PANTHER" id="PTHR43272:SF33">
    <property type="entry name" value="AMP-BINDING DOMAIN-CONTAINING PROTEIN-RELATED"/>
    <property type="match status" value="1"/>
</dbReference>
<feature type="binding site" evidence="5">
    <location>
        <begin position="410"/>
        <end position="411"/>
    </location>
    <ligand>
        <name>AMP</name>
        <dbReference type="ChEBI" id="CHEBI:456215"/>
    </ligand>
</feature>
<keyword evidence="8" id="KW-1185">Reference proteome</keyword>
<dbReference type="RefSeq" id="WP_150401547.1">
    <property type="nucleotide sequence ID" value="NZ_VXLC01000003.1"/>
</dbReference>
<reference evidence="7 8" key="1">
    <citation type="submission" date="2019-09" db="EMBL/GenBank/DDBJ databases">
        <authorList>
            <person name="Wang X."/>
        </authorList>
    </citation>
    <scope>NUCLEOTIDE SEQUENCE [LARGE SCALE GENOMIC DNA]</scope>
    <source>
        <strain evidence="7 8">CICC 11023</strain>
    </source>
</reference>
<dbReference type="PANTHER" id="PTHR43272">
    <property type="entry name" value="LONG-CHAIN-FATTY-ACID--COA LIGASE"/>
    <property type="match status" value="1"/>
</dbReference>
<feature type="modified residue" description="O-(pantetheine 4'-phosphoryl)serine" evidence="5">
    <location>
        <position position="683"/>
    </location>
</feature>
<keyword evidence="2 5" id="KW-0597">Phosphoprotein</keyword>
<feature type="binding site" evidence="5">
    <location>
        <position position="977"/>
    </location>
    <ligand>
        <name>NADP(+)</name>
        <dbReference type="ChEBI" id="CHEBI:58349"/>
    </ligand>
</feature>
<comment type="similarity">
    <text evidence="5">Belongs to the ATP-dependent AMP-binding enzyme family. Carboxylic acid reductase subfamily.</text>
</comment>
<dbReference type="InterPro" id="IPR020845">
    <property type="entry name" value="AMP-binding_CS"/>
</dbReference>
<evidence type="ECO:0000256" key="4">
    <source>
        <dbReference type="ARBA" id="ARBA00022840"/>
    </source>
</evidence>
<dbReference type="InterPro" id="IPR036291">
    <property type="entry name" value="NAD(P)-bd_dom_sf"/>
</dbReference>
<dbReference type="Pfam" id="PF00501">
    <property type="entry name" value="AMP-binding"/>
    <property type="match status" value="1"/>
</dbReference>
<feature type="binding site" evidence="5">
    <location>
        <position position="950"/>
    </location>
    <ligand>
        <name>NADP(+)</name>
        <dbReference type="ChEBI" id="CHEBI:58349"/>
    </ligand>
</feature>
<comment type="domain">
    <text evidence="5">The N-terminal domain likely catalyzes substrate activation by formation of an initial acyl-AMP intermediate, the central region contains the phosphopantetheine attachment site, and the C-terminal domain catalyzes the reduction by NADPH of the intermediate thioester formed from the attack of the phosphopantetheine thiol at the carbonyl carbon of acyl-AMP.</text>
</comment>
<dbReference type="InterPro" id="IPR000873">
    <property type="entry name" value="AMP-dep_synth/lig_dom"/>
</dbReference>
<organism evidence="7 8">
    <name type="scientific">Nocardia colli</name>
    <dbReference type="NCBI Taxonomy" id="2545717"/>
    <lineage>
        <taxon>Bacteria</taxon>
        <taxon>Bacillati</taxon>
        <taxon>Actinomycetota</taxon>
        <taxon>Actinomycetes</taxon>
        <taxon>Mycobacteriales</taxon>
        <taxon>Nocardiaceae</taxon>
        <taxon>Nocardia</taxon>
    </lineage>
</organism>
<dbReference type="SUPFAM" id="SSF56801">
    <property type="entry name" value="Acetyl-CoA synthetase-like"/>
    <property type="match status" value="1"/>
</dbReference>
<dbReference type="GO" id="GO:0016620">
    <property type="term" value="F:oxidoreductase activity, acting on the aldehyde or oxo group of donors, NAD or NADP as acceptor"/>
    <property type="evidence" value="ECO:0007669"/>
    <property type="project" value="UniProtKB-UniRule"/>
</dbReference>
<dbReference type="GO" id="GO:0031177">
    <property type="term" value="F:phosphopantetheine binding"/>
    <property type="evidence" value="ECO:0007669"/>
    <property type="project" value="UniProtKB-UniRule"/>
</dbReference>
<dbReference type="Pfam" id="PF07993">
    <property type="entry name" value="NAD_binding_4"/>
    <property type="match status" value="1"/>
</dbReference>
<keyword evidence="5" id="KW-0560">Oxidoreductase</keyword>
<evidence type="ECO:0000256" key="3">
    <source>
        <dbReference type="ARBA" id="ARBA00022741"/>
    </source>
</evidence>
<dbReference type="PROSITE" id="PS00455">
    <property type="entry name" value="AMP_BINDING"/>
    <property type="match status" value="1"/>
</dbReference>
<feature type="binding site" evidence="5">
    <location>
        <position position="954"/>
    </location>
    <ligand>
        <name>NADP(+)</name>
        <dbReference type="ChEBI" id="CHEBI:58349"/>
    </ligand>
</feature>
<dbReference type="EC" id="1.2.1.-" evidence="5"/>
<dbReference type="EMBL" id="VXLC01000003">
    <property type="protein sequence ID" value="KAA8889273.1"/>
    <property type="molecule type" value="Genomic_DNA"/>
</dbReference>
<dbReference type="SUPFAM" id="SSF47336">
    <property type="entry name" value="ACP-like"/>
    <property type="match status" value="1"/>
</dbReference>
<accession>A0A5N0EJT8</accession>
<feature type="binding site" evidence="5">
    <location>
        <position position="808"/>
    </location>
    <ligand>
        <name>NADP(+)</name>
        <dbReference type="ChEBI" id="CHEBI:58349"/>
    </ligand>
</feature>
<comment type="cofactor">
    <cofactor evidence="5">
        <name>pantetheine 4'-phosphate</name>
        <dbReference type="ChEBI" id="CHEBI:47942"/>
    </cofactor>
    <text evidence="5">Binds 1 phosphopantetheine covalently.</text>
</comment>
<dbReference type="Gene3D" id="1.10.1200.10">
    <property type="entry name" value="ACP-like"/>
    <property type="match status" value="1"/>
</dbReference>
<proteinExistence type="inferred from homology"/>
<dbReference type="InterPro" id="IPR010080">
    <property type="entry name" value="Thioester_reductase-like_dom"/>
</dbReference>
<evidence type="ECO:0000256" key="2">
    <source>
        <dbReference type="ARBA" id="ARBA00022553"/>
    </source>
</evidence>
<name>A0A5N0EJT8_9NOCA</name>
<gene>
    <name evidence="5" type="primary">car</name>
    <name evidence="7" type="ORF">F3087_10000</name>
</gene>
<feature type="binding site" evidence="5">
    <location>
        <begin position="781"/>
        <end position="784"/>
    </location>
    <ligand>
        <name>NADP(+)</name>
        <dbReference type="ChEBI" id="CHEBI:58349"/>
    </ligand>
</feature>
<dbReference type="GO" id="GO:0004467">
    <property type="term" value="F:long-chain fatty acid-CoA ligase activity"/>
    <property type="evidence" value="ECO:0007669"/>
    <property type="project" value="TreeGrafter"/>
</dbReference>
<feature type="binding site" evidence="5">
    <location>
        <position position="818"/>
    </location>
    <ligand>
        <name>NADP(+)</name>
        <dbReference type="ChEBI" id="CHEBI:58349"/>
    </ligand>
</feature>
<dbReference type="SUPFAM" id="SSF51735">
    <property type="entry name" value="NAD(P)-binding Rossmann-fold domains"/>
    <property type="match status" value="1"/>
</dbReference>
<dbReference type="Gene3D" id="3.40.50.12780">
    <property type="entry name" value="N-terminal domain of ligase-like"/>
    <property type="match status" value="1"/>
</dbReference>
<dbReference type="Pfam" id="PF00550">
    <property type="entry name" value="PP-binding"/>
    <property type="match status" value="1"/>
</dbReference>
<feature type="binding site" evidence="5">
    <location>
        <position position="415"/>
    </location>
    <ligand>
        <name>AMP</name>
        <dbReference type="ChEBI" id="CHEBI:456215"/>
    </ligand>
</feature>
<dbReference type="Gene3D" id="3.40.50.720">
    <property type="entry name" value="NAD(P)-binding Rossmann-like Domain"/>
    <property type="match status" value="1"/>
</dbReference>
<evidence type="ECO:0000313" key="8">
    <source>
        <dbReference type="Proteomes" id="UP000323876"/>
    </source>
</evidence>
<feature type="binding site" evidence="5">
    <location>
        <position position="510"/>
    </location>
    <ligand>
        <name>AMP</name>
        <dbReference type="ChEBI" id="CHEBI:456215"/>
    </ligand>
</feature>
<dbReference type="InterPro" id="IPR036736">
    <property type="entry name" value="ACP-like_sf"/>
</dbReference>
<evidence type="ECO:0000313" key="7">
    <source>
        <dbReference type="EMBL" id="KAA8889273.1"/>
    </source>
</evidence>
<dbReference type="PROSITE" id="PS50075">
    <property type="entry name" value="CARRIER"/>
    <property type="match status" value="1"/>
</dbReference>
<dbReference type="OrthoDB" id="2472181at2"/>
<comment type="catalytic activity">
    <reaction evidence="5">
        <text>a carboxylate + ATP + NADPH + H(+) = an aldehyde + AMP + diphosphate + NADP(+)</text>
        <dbReference type="Rhea" id="RHEA:50916"/>
        <dbReference type="ChEBI" id="CHEBI:15378"/>
        <dbReference type="ChEBI" id="CHEBI:17478"/>
        <dbReference type="ChEBI" id="CHEBI:29067"/>
        <dbReference type="ChEBI" id="CHEBI:30616"/>
        <dbReference type="ChEBI" id="CHEBI:33019"/>
        <dbReference type="ChEBI" id="CHEBI:57783"/>
        <dbReference type="ChEBI" id="CHEBI:58349"/>
        <dbReference type="ChEBI" id="CHEBI:456215"/>
    </reaction>
</comment>
<dbReference type="InterPro" id="IPR042099">
    <property type="entry name" value="ANL_N_sf"/>
</dbReference>
<dbReference type="CDD" id="cd05235">
    <property type="entry name" value="SDR_e1"/>
    <property type="match status" value="1"/>
</dbReference>
<protein>
    <recommendedName>
        <fullName evidence="5">Carboxylic acid reductase</fullName>
        <shortName evidence="5">CAR</shortName>
        <ecNumber evidence="5">1.2.1.-</ecNumber>
    </recommendedName>
    <alternativeName>
        <fullName evidence="5">ATP/NADPH-dependent carboxylic acid reductase</fullName>
    </alternativeName>
</protein>
<feature type="binding site" evidence="5">
    <location>
        <begin position="874"/>
        <end position="876"/>
    </location>
    <ligand>
        <name>NADP(+)</name>
        <dbReference type="ChEBI" id="CHEBI:58349"/>
    </ligand>
</feature>
<feature type="binding site" evidence="5">
    <location>
        <position position="294"/>
    </location>
    <ligand>
        <name>AMP</name>
        <dbReference type="ChEBI" id="CHEBI:456215"/>
    </ligand>
</feature>
<feature type="binding site" evidence="5">
    <location>
        <position position="389"/>
    </location>
    <ligand>
        <name>AMP</name>
        <dbReference type="ChEBI" id="CHEBI:456215"/>
    </ligand>
</feature>
<feature type="binding site" evidence="5">
    <location>
        <begin position="501"/>
        <end position="504"/>
    </location>
    <ligand>
        <name>AMP</name>
        <dbReference type="ChEBI" id="CHEBI:456215"/>
    </ligand>
</feature>
<dbReference type="Proteomes" id="UP000323876">
    <property type="component" value="Unassembled WGS sequence"/>
</dbReference>
<dbReference type="InterPro" id="IPR013120">
    <property type="entry name" value="FAR_NAD-bd"/>
</dbReference>
<comment type="caution">
    <text evidence="5">Lacks conserved residue(s) required for the propagation of feature annotation.</text>
</comment>
<keyword evidence="5" id="KW-0521">NADP</keyword>
<evidence type="ECO:0000256" key="5">
    <source>
        <dbReference type="HAMAP-Rule" id="MF_02247"/>
    </source>
</evidence>
<dbReference type="GO" id="GO:0016020">
    <property type="term" value="C:membrane"/>
    <property type="evidence" value="ECO:0007669"/>
    <property type="project" value="TreeGrafter"/>
</dbReference>
<comment type="function">
    <text evidence="5">Catalyzes the ATP- and NADPH-dependent reduction of carboxylic acids to the corresponding aldehydes.</text>
</comment>
<evidence type="ECO:0000256" key="1">
    <source>
        <dbReference type="ARBA" id="ARBA00022450"/>
    </source>
</evidence>
<dbReference type="CDD" id="cd17632">
    <property type="entry name" value="AFD_CAR-like"/>
    <property type="match status" value="1"/>
</dbReference>
<feature type="domain" description="Carrier" evidence="6">
    <location>
        <begin position="649"/>
        <end position="724"/>
    </location>
</feature>
<dbReference type="NCBIfam" id="NF041592">
    <property type="entry name" value="carboxyl_red"/>
    <property type="match status" value="1"/>
</dbReference>
<evidence type="ECO:0000259" key="6">
    <source>
        <dbReference type="PROSITE" id="PS50075"/>
    </source>
</evidence>